<dbReference type="Proteomes" id="UP000076717">
    <property type="component" value="Unassembled WGS sequence"/>
</dbReference>
<accession>A0A162GQ84</accession>
<feature type="region of interest" description="Disordered" evidence="1">
    <location>
        <begin position="1"/>
        <end position="26"/>
    </location>
</feature>
<evidence type="ECO:0000313" key="2">
    <source>
        <dbReference type="EMBL" id="KZX21068.1"/>
    </source>
</evidence>
<proteinExistence type="predicted"/>
<organism evidence="2 3">
    <name type="scientific">Rathayibacter tanaceti</name>
    <dbReference type="NCBI Taxonomy" id="1671680"/>
    <lineage>
        <taxon>Bacteria</taxon>
        <taxon>Bacillati</taxon>
        <taxon>Actinomycetota</taxon>
        <taxon>Actinomycetes</taxon>
        <taxon>Micrococcales</taxon>
        <taxon>Microbacteriaceae</taxon>
        <taxon>Rathayibacter</taxon>
    </lineage>
</organism>
<name>A0A162GQ84_9MICO</name>
<protein>
    <submittedName>
        <fullName evidence="2">Uncharacterized protein</fullName>
    </submittedName>
</protein>
<gene>
    <name evidence="2" type="ORF">ACH61_01812</name>
</gene>
<sequence>MTLTDLVPAAPGQPDRVPDPPRRAQRAAARTIDVLLPAVPAAMALA</sequence>
<dbReference type="EMBL" id="LIIN01000056">
    <property type="protein sequence ID" value="KZX21068.1"/>
    <property type="molecule type" value="Genomic_DNA"/>
</dbReference>
<reference evidence="2 3" key="1">
    <citation type="submission" date="2015-08" db="EMBL/GenBank/DDBJ databases">
        <title>Draft Genome Sequence of Rathayibacter sp. Strain VKM Ac-2596 Isolated from Leaf Gall Induced by Plant-Parasitic Nematodes.</title>
        <authorList>
            <person name="Vasilenko O.V."/>
            <person name="Starodumova I.P."/>
            <person name="Tarlachkov S.V."/>
            <person name="Dorofeeva L.V."/>
            <person name="Evtushenko L.I."/>
        </authorList>
    </citation>
    <scope>NUCLEOTIDE SEQUENCE [LARGE SCALE GENOMIC DNA]</scope>
    <source>
        <strain evidence="2 3">VKM Ac-2596</strain>
    </source>
</reference>
<dbReference type="AlphaFoldDB" id="A0A162GQ84"/>
<evidence type="ECO:0000313" key="3">
    <source>
        <dbReference type="Proteomes" id="UP000076717"/>
    </source>
</evidence>
<evidence type="ECO:0000256" key="1">
    <source>
        <dbReference type="SAM" id="MobiDB-lite"/>
    </source>
</evidence>
<dbReference type="RefSeq" id="WP_161489642.1">
    <property type="nucleotide sequence ID" value="NZ_LIIN01000056.1"/>
</dbReference>
<keyword evidence="3" id="KW-1185">Reference proteome</keyword>
<comment type="caution">
    <text evidence="2">The sequence shown here is derived from an EMBL/GenBank/DDBJ whole genome shotgun (WGS) entry which is preliminary data.</text>
</comment>